<evidence type="ECO:0000313" key="1">
    <source>
        <dbReference type="EMBL" id="EGZ45574.1"/>
    </source>
</evidence>
<comment type="caution">
    <text evidence="1">The sequence shown here is derived from an EMBL/GenBank/DDBJ whole genome shotgun (WGS) entry which is preliminary data.</text>
</comment>
<reference evidence="1 2" key="1">
    <citation type="submission" date="2011-06" db="EMBL/GenBank/DDBJ databases">
        <authorList>
            <person name="Muzny D."/>
            <person name="Qin X."/>
            <person name="Deng J."/>
            <person name="Jiang H."/>
            <person name="Liu Y."/>
            <person name="Qu J."/>
            <person name="Song X.-Z."/>
            <person name="Zhang L."/>
            <person name="Thornton R."/>
            <person name="Coyle M."/>
            <person name="Francisco L."/>
            <person name="Jackson L."/>
            <person name="Javaid M."/>
            <person name="Korchina V."/>
            <person name="Kovar C."/>
            <person name="Mata R."/>
            <person name="Mathew T."/>
            <person name="Ngo R."/>
            <person name="Nguyen L."/>
            <person name="Nguyen N."/>
            <person name="Okwuonu G."/>
            <person name="Ongeri F."/>
            <person name="Pham C."/>
            <person name="Simmons D."/>
            <person name="Wilczek-Boney K."/>
            <person name="Hale W."/>
            <person name="Jakkamsetti A."/>
            <person name="Pham P."/>
            <person name="Ruth R."/>
            <person name="San Lucas F."/>
            <person name="Warren J."/>
            <person name="Zhang J."/>
            <person name="Zhao Z."/>
            <person name="Zhou C."/>
            <person name="Zhu D."/>
            <person name="Lee S."/>
            <person name="Bess C."/>
            <person name="Blankenburg K."/>
            <person name="Forbes L."/>
            <person name="Fu Q."/>
            <person name="Gubbala S."/>
            <person name="Hirani K."/>
            <person name="Jayaseelan J.C."/>
            <person name="Lara F."/>
            <person name="Munidasa M."/>
            <person name="Palculict T."/>
            <person name="Patil S."/>
            <person name="Pu L.-L."/>
            <person name="Saada N."/>
            <person name="Tang L."/>
            <person name="Weissenberger G."/>
            <person name="Zhu Y."/>
            <person name="Hemphill L."/>
            <person name="Shang Y."/>
            <person name="Youmans B."/>
            <person name="Ayvaz T."/>
            <person name="Ross M."/>
            <person name="Santibanez J."/>
            <person name="Aqrawi P."/>
            <person name="Gross S."/>
            <person name="Joshi V."/>
            <person name="Fowler G."/>
            <person name="Nazareth L."/>
            <person name="Reid J."/>
            <person name="Worley K."/>
            <person name="Petrosino J."/>
            <person name="Highlander S."/>
            <person name="Gibbs R."/>
        </authorList>
    </citation>
    <scope>NUCLEOTIDE SEQUENCE [LARGE SCALE GENOMIC DNA]</scope>
    <source>
        <strain evidence="1 2">9715</strain>
    </source>
</reference>
<evidence type="ECO:0000313" key="2">
    <source>
        <dbReference type="Proteomes" id="UP000005336"/>
    </source>
</evidence>
<sequence>MILYIYIVSTCSCKACLKKQISDRPIPYQLIVNKLIFYHISVMLGIDLSIPSLTETRDTSGQARV</sequence>
<organism evidence="1 2">
    <name type="scientific">Neisseria wadsworthii 9715</name>
    <dbReference type="NCBI Taxonomy" id="1030841"/>
    <lineage>
        <taxon>Bacteria</taxon>
        <taxon>Pseudomonadati</taxon>
        <taxon>Pseudomonadota</taxon>
        <taxon>Betaproteobacteria</taxon>
        <taxon>Neisseriales</taxon>
        <taxon>Neisseriaceae</taxon>
        <taxon>Neisseria</taxon>
    </lineage>
</organism>
<protein>
    <submittedName>
        <fullName evidence="1">Urease subunit beta</fullName>
        <ecNumber evidence="1">3.5.1.5</ecNumber>
    </submittedName>
</protein>
<dbReference type="EC" id="3.5.1.5" evidence="1"/>
<dbReference type="HOGENOM" id="CLU_2845325_0_0_4"/>
<dbReference type="EMBL" id="AGAZ01000057">
    <property type="protein sequence ID" value="EGZ45574.1"/>
    <property type="molecule type" value="Genomic_DNA"/>
</dbReference>
<dbReference type="AlphaFoldDB" id="G4CR14"/>
<proteinExistence type="predicted"/>
<name>G4CR14_9NEIS</name>
<keyword evidence="2" id="KW-1185">Reference proteome</keyword>
<keyword evidence="1" id="KW-0378">Hydrolase</keyword>
<gene>
    <name evidence="1" type="ORF">HMPREF9370_1524</name>
</gene>
<accession>G4CR14</accession>
<dbReference type="GO" id="GO:0009039">
    <property type="term" value="F:urease activity"/>
    <property type="evidence" value="ECO:0007669"/>
    <property type="project" value="UniProtKB-EC"/>
</dbReference>
<dbReference type="Proteomes" id="UP000005336">
    <property type="component" value="Unassembled WGS sequence"/>
</dbReference>